<evidence type="ECO:0000256" key="1">
    <source>
        <dbReference type="SAM" id="Phobius"/>
    </source>
</evidence>
<evidence type="ECO:0000313" key="4">
    <source>
        <dbReference type="Proteomes" id="UP000260812"/>
    </source>
</evidence>
<dbReference type="GeneID" id="97989121"/>
<evidence type="ECO:0000313" key="2">
    <source>
        <dbReference type="EMBL" id="RGE57152.1"/>
    </source>
</evidence>
<feature type="transmembrane region" description="Helical" evidence="1">
    <location>
        <begin position="228"/>
        <end position="244"/>
    </location>
</feature>
<feature type="transmembrane region" description="Helical" evidence="1">
    <location>
        <begin position="396"/>
        <end position="414"/>
    </location>
</feature>
<feature type="transmembrane region" description="Helical" evidence="1">
    <location>
        <begin position="93"/>
        <end position="115"/>
    </location>
</feature>
<keyword evidence="1" id="KW-0812">Transmembrane</keyword>
<protein>
    <recommendedName>
        <fullName evidence="6">Glycosyltransferase RgtA/B/C/D-like domain-containing protein</fullName>
    </recommendedName>
</protein>
<proteinExistence type="predicted"/>
<evidence type="ECO:0000313" key="5">
    <source>
        <dbReference type="Proteomes" id="UP000261166"/>
    </source>
</evidence>
<keyword evidence="4" id="KW-1185">Reference proteome</keyword>
<dbReference type="Proteomes" id="UP000261166">
    <property type="component" value="Unassembled WGS sequence"/>
</dbReference>
<accession>A0A3E3IYR0</accession>
<dbReference type="OrthoDB" id="1995498at2"/>
<feature type="transmembrane region" description="Helical" evidence="1">
    <location>
        <begin position="318"/>
        <end position="337"/>
    </location>
</feature>
<feature type="transmembrane region" description="Helical" evidence="1">
    <location>
        <begin position="151"/>
        <end position="175"/>
    </location>
</feature>
<evidence type="ECO:0000313" key="3">
    <source>
        <dbReference type="EMBL" id="RGE72153.1"/>
    </source>
</evidence>
<comment type="caution">
    <text evidence="3">The sequence shown here is derived from an EMBL/GenBank/DDBJ whole genome shotgun (WGS) entry which is preliminary data.</text>
</comment>
<organism evidence="3 5">
    <name type="scientific">Eisenbergiella massiliensis</name>
    <dbReference type="NCBI Taxonomy" id="1720294"/>
    <lineage>
        <taxon>Bacteria</taxon>
        <taxon>Bacillati</taxon>
        <taxon>Bacillota</taxon>
        <taxon>Clostridia</taxon>
        <taxon>Lachnospirales</taxon>
        <taxon>Lachnospiraceae</taxon>
        <taxon>Eisenbergiella</taxon>
    </lineage>
</organism>
<feature type="transmembrane region" description="Helical" evidence="1">
    <location>
        <begin position="12"/>
        <end position="29"/>
    </location>
</feature>
<name>A0A3E3IYR0_9FIRM</name>
<dbReference type="InterPro" id="IPR045691">
    <property type="entry name" value="DUF6056"/>
</dbReference>
<feature type="transmembrane region" description="Helical" evidence="1">
    <location>
        <begin position="127"/>
        <end position="145"/>
    </location>
</feature>
<feature type="transmembrane region" description="Helical" evidence="1">
    <location>
        <begin position="357"/>
        <end position="376"/>
    </location>
</feature>
<dbReference type="Pfam" id="PF19528">
    <property type="entry name" value="DUF6056"/>
    <property type="match status" value="1"/>
</dbReference>
<dbReference type="EMBL" id="QVLV01000017">
    <property type="protein sequence ID" value="RGE57152.1"/>
    <property type="molecule type" value="Genomic_DNA"/>
</dbReference>
<evidence type="ECO:0008006" key="6">
    <source>
        <dbReference type="Google" id="ProtNLM"/>
    </source>
</evidence>
<dbReference type="AlphaFoldDB" id="A0A3E3IYR0"/>
<dbReference type="Proteomes" id="UP000260812">
    <property type="component" value="Unassembled WGS sequence"/>
</dbReference>
<dbReference type="EMBL" id="QVLU01000007">
    <property type="protein sequence ID" value="RGE72153.1"/>
    <property type="molecule type" value="Genomic_DNA"/>
</dbReference>
<sequence>MIKKGNKNVEAVIIILIFIVSMLPIWYLAGYARPSGDDYGYSVLTHAAWLETHSLIEVLKAAINTVEKYYTSWNGNWFTVFLFSLMPEVFVPYSFWVVPYIVTAAVIFATLVFMYELCVNLMKFQRADCLIFTFLLLLASYQYIPSTAIGMYWYVGAIHYMLSYAVGLLGIAFIFKFMRTGKHGWLVSTTICAFVIGGSSYFTGLLLFMVLVFVGIIGIKIKEKKRSLLLILPFIVWAVGFIIQCKAPGNFVRGGESFGFSPSLVLFTIFESLKRGAVSIGSYFQEKTLIFIIMSVVALFGWEAMGKMNKKSQFSYPFPLLFVIVMYGIYSAMFAPVVYSEVFDSIEISLGPATVRYFTFIITSFFSILYCEGWIFQKIKYGNKSKQLDYFMEKKYRLCIMYPLLALCMLMIIFNRGWLKESVDYRVYEYVNSGQADDFKSQIASQMEILLDDSIKEAYLVPINPEQGPLMHMPVTPDENSFTNQVVRDFYRKDKVVMIE</sequence>
<gene>
    <name evidence="3" type="ORF">DWY69_09630</name>
    <name evidence="2" type="ORF">DXC51_20175</name>
</gene>
<keyword evidence="1" id="KW-1133">Transmembrane helix</keyword>
<keyword evidence="1" id="KW-0472">Membrane</keyword>
<dbReference type="RefSeq" id="WP_025488535.1">
    <property type="nucleotide sequence ID" value="NZ_JBKVAZ010000001.1"/>
</dbReference>
<feature type="transmembrane region" description="Helical" evidence="1">
    <location>
        <begin position="205"/>
        <end position="221"/>
    </location>
</feature>
<feature type="transmembrane region" description="Helical" evidence="1">
    <location>
        <begin position="288"/>
        <end position="306"/>
    </location>
</feature>
<reference evidence="3 5" key="1">
    <citation type="submission" date="2018-08" db="EMBL/GenBank/DDBJ databases">
        <title>A genome reference for cultivated species of the human gut microbiota.</title>
        <authorList>
            <person name="Zou Y."/>
            <person name="Xue W."/>
            <person name="Luo G."/>
        </authorList>
    </citation>
    <scope>NUCLEOTIDE SEQUENCE [LARGE SCALE GENOMIC DNA]</scope>
    <source>
        <strain evidence="3 5">AF26-4BH</strain>
        <strain evidence="2">TF05-5AC</strain>
    </source>
</reference>